<keyword evidence="4 5" id="KW-0720">Serine protease</keyword>
<evidence type="ECO:0000256" key="3">
    <source>
        <dbReference type="ARBA" id="ARBA00022801"/>
    </source>
</evidence>
<dbReference type="SUPFAM" id="SSF52025">
    <property type="entry name" value="PA domain"/>
    <property type="match status" value="1"/>
</dbReference>
<feature type="active site" description="Charge relay system" evidence="5">
    <location>
        <position position="190"/>
    </location>
</feature>
<keyword evidence="2 5" id="KW-0645">Protease</keyword>
<dbReference type="InterPro" id="IPR023828">
    <property type="entry name" value="Peptidase_S8_Ser-AS"/>
</dbReference>
<evidence type="ECO:0000313" key="10">
    <source>
        <dbReference type="Proteomes" id="UP001597479"/>
    </source>
</evidence>
<dbReference type="SUPFAM" id="SSF52743">
    <property type="entry name" value="Subtilisin-like"/>
    <property type="match status" value="1"/>
</dbReference>
<dbReference type="Pfam" id="PF00082">
    <property type="entry name" value="Peptidase_S8"/>
    <property type="match status" value="1"/>
</dbReference>
<feature type="active site" description="Charge relay system" evidence="5">
    <location>
        <position position="222"/>
    </location>
</feature>
<dbReference type="InterPro" id="IPR023827">
    <property type="entry name" value="Peptidase_S8_Asp-AS"/>
</dbReference>
<gene>
    <name evidence="9" type="ORF">ACFS27_15640</name>
</gene>
<dbReference type="PANTHER" id="PTHR43399">
    <property type="entry name" value="SUBTILISIN-RELATED"/>
    <property type="match status" value="1"/>
</dbReference>
<evidence type="ECO:0000313" key="9">
    <source>
        <dbReference type="EMBL" id="MFD2794992.1"/>
    </source>
</evidence>
<keyword evidence="10" id="KW-1185">Reference proteome</keyword>
<evidence type="ECO:0000256" key="4">
    <source>
        <dbReference type="ARBA" id="ARBA00022825"/>
    </source>
</evidence>
<organism evidence="9 10">
    <name type="scientific">Promicromonospora vindobonensis</name>
    <dbReference type="NCBI Taxonomy" id="195748"/>
    <lineage>
        <taxon>Bacteria</taxon>
        <taxon>Bacillati</taxon>
        <taxon>Actinomycetota</taxon>
        <taxon>Actinomycetes</taxon>
        <taxon>Micrococcales</taxon>
        <taxon>Promicromonosporaceae</taxon>
        <taxon>Promicromonospora</taxon>
    </lineage>
</organism>
<comment type="similarity">
    <text evidence="1 5 6">Belongs to the peptidase S8 family.</text>
</comment>
<evidence type="ECO:0000256" key="5">
    <source>
        <dbReference type="PROSITE-ProRule" id="PRU01240"/>
    </source>
</evidence>
<evidence type="ECO:0000259" key="8">
    <source>
        <dbReference type="Pfam" id="PF00082"/>
    </source>
</evidence>
<reference evidence="10" key="1">
    <citation type="journal article" date="2019" name="Int. J. Syst. Evol. Microbiol.">
        <title>The Global Catalogue of Microorganisms (GCM) 10K type strain sequencing project: providing services to taxonomists for standard genome sequencing and annotation.</title>
        <authorList>
            <consortium name="The Broad Institute Genomics Platform"/>
            <consortium name="The Broad Institute Genome Sequencing Center for Infectious Disease"/>
            <person name="Wu L."/>
            <person name="Ma J."/>
        </authorList>
    </citation>
    <scope>NUCLEOTIDE SEQUENCE [LARGE SCALE GENOMIC DNA]</scope>
    <source>
        <strain evidence="10">CCM 7044</strain>
    </source>
</reference>
<evidence type="ECO:0000256" key="7">
    <source>
        <dbReference type="SAM" id="MobiDB-lite"/>
    </source>
</evidence>
<dbReference type="PROSITE" id="PS00136">
    <property type="entry name" value="SUBTILASE_ASP"/>
    <property type="match status" value="1"/>
</dbReference>
<dbReference type="Proteomes" id="UP001597479">
    <property type="component" value="Unassembled WGS sequence"/>
</dbReference>
<dbReference type="PROSITE" id="PS51892">
    <property type="entry name" value="SUBTILASE"/>
    <property type="match status" value="1"/>
</dbReference>
<proteinExistence type="inferred from homology"/>
<feature type="domain" description="Peptidase S8/S53" evidence="8">
    <location>
        <begin position="181"/>
        <end position="444"/>
    </location>
</feature>
<feature type="region of interest" description="Disordered" evidence="7">
    <location>
        <begin position="838"/>
        <end position="858"/>
    </location>
</feature>
<accession>A0ABW5VVM7</accession>
<dbReference type="PROSITE" id="PS00138">
    <property type="entry name" value="SUBTILASE_SER"/>
    <property type="match status" value="1"/>
</dbReference>
<dbReference type="CDD" id="cd07487">
    <property type="entry name" value="Peptidases_S8_1"/>
    <property type="match status" value="1"/>
</dbReference>
<sequence length="1206" mass="127960">MTLLTGDTVRLATVDGRRSAVVEPARGRERVTVHQLEIDGELHVLPSDVVPYVADDLLDMELFSVDALIDQGYDDTSVDTLPVIATYAADARVQDAGALAAADPTERLESIDAQALDVDKEEAEQFWQAITGGETGAAAAGRHRLNGGVEKLWLDGQVQADLHESTAQIGAPVAWEAGIDGTGATVAVLDTGVDATHPDLVGKVVDQQNFTAEASAYDGHGHGTHVAATVAGTGAGSDGLRAGVAPGADLIVGKVLDDSGSGSDSEVIAGMEWAARSGADVVNMSLGGSPTDGADPMSLAVDALSADHDTLFVIAAGNSGPGAMTVGSPGAADSALTVGAVDRDESLAEFSSRGPRLGDLAVKPDVTAPGVGIVAARSGGTSMGNVVNDLYTSASGTSMATPHVAGAAALLASQHSGWSWSRLKDGLISTAAPGELSVYEQGSGRVDVARAVTQEISATGTLGLGTFEDGETGTVTREVSWSNDGDTEVELELDLSLTNAQGEAPGAAVSLGADAVVVPAGGTVTAPVTVDVEALPYGQFSGSLVATNGSDLTRTTVAVVKDPPVHTVTIRAIGRDGADAMATPVALFGENPRFDVVTYDTAVETRQVEMAEGTYFLHAMIDGVGEEDVSVVVDPDLEVTGDMELVLDAREANRVRIETPLPAEPRGHLGFTTYRQVGDRTFSNSTMKFDLTSDVYVTPTDAAKDGYFEFTSRWQLAAPMLKAEEPGSRGLTLWPNYERSSPEVDLRRAVPVVDVGRGRPADYRGRDVRGAAVVAHLQDKEQTDAAVEAALEAGAAVLLIVPDATALWWINFSGQGPRLPLPVAVLSEDEAEQVAERLSDDGRGGTRPGHGHGSTDLKLRFSGDQQVPYRYDVVQVSPNRVPERVVHTVSARNTATITANYHSLGGEEWAKEQRFAWRPWQDTTIVETQHELREAQSRTEYVSSGASDTLWRQQVLHFNSWDTFNPIIGGSLHELRTYRPGERLTYDWYGGVQRPVVVGDGAVRTGDELTLDVAEFAEGTGETYQRAALPEEAVGRVLEDGVVIREGSGVSGTYATTKKSADYRVELSTTRDEPDWTFGTASETVWTFESDRPRTGRTERLPMMRIDYDVPVGLDNHVSTRGSSHEVRLTIDHPGSHRVAALEAWASFDDGETWDRLRVDRNHRGDTFDAQVRHRGQEGAVSLKVRAVDSDGNTVTQSVTRAYGID</sequence>
<dbReference type="InterPro" id="IPR015500">
    <property type="entry name" value="Peptidase_S8_subtilisin-rel"/>
</dbReference>
<protein>
    <submittedName>
        <fullName evidence="9">S8 family serine peptidase</fullName>
    </submittedName>
</protein>
<keyword evidence="3 5" id="KW-0378">Hydrolase</keyword>
<dbReference type="InterPro" id="IPR000209">
    <property type="entry name" value="Peptidase_S8/S53_dom"/>
</dbReference>
<name>A0ABW5VVM7_9MICO</name>
<dbReference type="PRINTS" id="PR00723">
    <property type="entry name" value="SUBTILISIN"/>
</dbReference>
<dbReference type="PANTHER" id="PTHR43399:SF4">
    <property type="entry name" value="CELL WALL-ASSOCIATED PROTEASE"/>
    <property type="match status" value="1"/>
</dbReference>
<feature type="active site" description="Charge relay system" evidence="5">
    <location>
        <position position="398"/>
    </location>
</feature>
<dbReference type="InterPro" id="IPR051048">
    <property type="entry name" value="Peptidase_S8/S53_subtilisin"/>
</dbReference>
<evidence type="ECO:0000256" key="1">
    <source>
        <dbReference type="ARBA" id="ARBA00011073"/>
    </source>
</evidence>
<dbReference type="InterPro" id="IPR046450">
    <property type="entry name" value="PA_dom_sf"/>
</dbReference>
<dbReference type="Gene3D" id="3.40.50.200">
    <property type="entry name" value="Peptidase S8/S53 domain"/>
    <property type="match status" value="1"/>
</dbReference>
<evidence type="ECO:0000256" key="6">
    <source>
        <dbReference type="RuleBase" id="RU003355"/>
    </source>
</evidence>
<dbReference type="Gene3D" id="3.50.30.30">
    <property type="match status" value="1"/>
</dbReference>
<comment type="caution">
    <text evidence="9">The sequence shown here is derived from an EMBL/GenBank/DDBJ whole genome shotgun (WGS) entry which is preliminary data.</text>
</comment>
<evidence type="ECO:0000256" key="2">
    <source>
        <dbReference type="ARBA" id="ARBA00022670"/>
    </source>
</evidence>
<dbReference type="InterPro" id="IPR036852">
    <property type="entry name" value="Peptidase_S8/S53_dom_sf"/>
</dbReference>
<dbReference type="RefSeq" id="WP_377184602.1">
    <property type="nucleotide sequence ID" value="NZ_JBHUOG010000002.1"/>
</dbReference>
<dbReference type="EMBL" id="JBHUOG010000002">
    <property type="protein sequence ID" value="MFD2794992.1"/>
    <property type="molecule type" value="Genomic_DNA"/>
</dbReference>